<dbReference type="AlphaFoldDB" id="A0A0B7BPP1"/>
<protein>
    <recommendedName>
        <fullName evidence="2">Cystatin domain-containing protein</fullName>
    </recommendedName>
</protein>
<name>A0A0B7BPP1_9EUPU</name>
<dbReference type="EMBL" id="HACG01047982">
    <property type="protein sequence ID" value="CEK94847.1"/>
    <property type="molecule type" value="Transcribed_RNA"/>
</dbReference>
<organism evidence="1">
    <name type="scientific">Arion vulgaris</name>
    <dbReference type="NCBI Taxonomy" id="1028688"/>
    <lineage>
        <taxon>Eukaryota</taxon>
        <taxon>Metazoa</taxon>
        <taxon>Spiralia</taxon>
        <taxon>Lophotrochozoa</taxon>
        <taxon>Mollusca</taxon>
        <taxon>Gastropoda</taxon>
        <taxon>Heterobranchia</taxon>
        <taxon>Euthyneura</taxon>
        <taxon>Panpulmonata</taxon>
        <taxon>Eupulmonata</taxon>
        <taxon>Stylommatophora</taxon>
        <taxon>Helicina</taxon>
        <taxon>Arionoidea</taxon>
        <taxon>Arionidae</taxon>
        <taxon>Arion</taxon>
    </lineage>
</organism>
<dbReference type="InterPro" id="IPR004245">
    <property type="entry name" value="DUF229"/>
</dbReference>
<accession>A0A0B7BPP1</accession>
<dbReference type="GO" id="GO:0005615">
    <property type="term" value="C:extracellular space"/>
    <property type="evidence" value="ECO:0007669"/>
    <property type="project" value="TreeGrafter"/>
</dbReference>
<feature type="non-terminal residue" evidence="1">
    <location>
        <position position="1"/>
    </location>
</feature>
<reference evidence="1" key="1">
    <citation type="submission" date="2014-12" db="EMBL/GenBank/DDBJ databases">
        <title>Insight into the proteome of Arion vulgaris.</title>
        <authorList>
            <person name="Aradska J."/>
            <person name="Bulat T."/>
            <person name="Smidak R."/>
            <person name="Sarate P."/>
            <person name="Gangsoo J."/>
            <person name="Sialana F."/>
            <person name="Bilban M."/>
            <person name="Lubec G."/>
        </authorList>
    </citation>
    <scope>NUCLEOTIDE SEQUENCE</scope>
    <source>
        <tissue evidence="1">Skin</tissue>
    </source>
</reference>
<evidence type="ECO:0008006" key="2">
    <source>
        <dbReference type="Google" id="ProtNLM"/>
    </source>
</evidence>
<dbReference type="PANTHER" id="PTHR10974:SF1">
    <property type="entry name" value="FI08016P-RELATED"/>
    <property type="match status" value="1"/>
</dbReference>
<gene>
    <name evidence="1" type="primary">ORF204118</name>
</gene>
<sequence>HAEIPVEHCLCNHLTNSNVSGATSLLLAETVEKWIWKTIKHLRDKCDRLKVKNVNNVMEVEFDKDGVKKTTVDSTVYQVTLTTKPGDAVYEAKIQVYNSNKTAVVVGDVLRTNMYKGQVECIDDHQLHPFCFCM</sequence>
<proteinExistence type="predicted"/>
<evidence type="ECO:0000313" key="1">
    <source>
        <dbReference type="EMBL" id="CEK94847.1"/>
    </source>
</evidence>
<dbReference type="PANTHER" id="PTHR10974">
    <property type="entry name" value="FI08016P-RELATED"/>
    <property type="match status" value="1"/>
</dbReference>